<dbReference type="EMBL" id="CAEY01000389">
    <property type="status" value="NOT_ANNOTATED_CDS"/>
    <property type="molecule type" value="Genomic_DNA"/>
</dbReference>
<accession>T1KRD4</accession>
<reference evidence="3" key="1">
    <citation type="submission" date="2011-08" db="EMBL/GenBank/DDBJ databases">
        <authorList>
            <person name="Rombauts S."/>
        </authorList>
    </citation>
    <scope>NUCLEOTIDE SEQUENCE</scope>
    <source>
        <strain evidence="3">London</strain>
    </source>
</reference>
<feature type="compositionally biased region" description="Polar residues" evidence="1">
    <location>
        <begin position="99"/>
        <end position="117"/>
    </location>
</feature>
<feature type="compositionally biased region" description="Basic residues" evidence="1">
    <location>
        <begin position="252"/>
        <end position="262"/>
    </location>
</feature>
<name>T1KRD4_TETUR</name>
<feature type="compositionally biased region" description="Low complexity" evidence="1">
    <location>
        <begin position="75"/>
        <end position="90"/>
    </location>
</feature>
<organism evidence="2 3">
    <name type="scientific">Tetranychus urticae</name>
    <name type="common">Two-spotted spider mite</name>
    <dbReference type="NCBI Taxonomy" id="32264"/>
    <lineage>
        <taxon>Eukaryota</taxon>
        <taxon>Metazoa</taxon>
        <taxon>Ecdysozoa</taxon>
        <taxon>Arthropoda</taxon>
        <taxon>Chelicerata</taxon>
        <taxon>Arachnida</taxon>
        <taxon>Acari</taxon>
        <taxon>Acariformes</taxon>
        <taxon>Trombidiformes</taxon>
        <taxon>Prostigmata</taxon>
        <taxon>Eleutherengona</taxon>
        <taxon>Raphignathae</taxon>
        <taxon>Tetranychoidea</taxon>
        <taxon>Tetranychidae</taxon>
        <taxon>Tetranychus</taxon>
    </lineage>
</organism>
<dbReference type="Proteomes" id="UP000015104">
    <property type="component" value="Unassembled WGS sequence"/>
</dbReference>
<protein>
    <submittedName>
        <fullName evidence="2">Uncharacterized protein</fullName>
    </submittedName>
</protein>
<dbReference type="KEGG" id="tut:107366523"/>
<sequence length="403" mass="45567">MNSGTGQKSASNLSSSSVTSGRSINYQTAEYGQFFWAAYFHQLNQPSCQQSMVNFSTQEEPKNLTHPLTQGSHYSPISSSSSSSSPSLSSNMKDLCRYNPSNSFKNGKNPQTDNNGSKCRPNYGNWNSKDDINRYTANGVRSNQYAISENSDGDCPQKLDVDDDGENRYKKEMAAVIEQIQRRAAYQGYPIIQNDVTRHAKPTYKSPPREYAVVDEHRMDEIIAKELDLALCLSKKGRKNSRSHRLNQQTKQKTRPKTGKKSSIKDKLISLTVERIKAAVFNCGPNPPSPHLNKKSDYEANRQSTQNRSFHQPEAWNQYQDLNTLGQFRTSQLLCQPKPEVMRQPADLQPLTRKPKRYCTCKKRDSRMNNDAPSSSASVSNNFNVPSANFNSTDHSIYELLHR</sequence>
<feature type="region of interest" description="Disordered" evidence="1">
    <location>
        <begin position="238"/>
        <end position="265"/>
    </location>
</feature>
<proteinExistence type="predicted"/>
<feature type="region of interest" description="Disordered" evidence="1">
    <location>
        <begin position="281"/>
        <end position="313"/>
    </location>
</feature>
<keyword evidence="3" id="KW-1185">Reference proteome</keyword>
<feature type="region of interest" description="Disordered" evidence="1">
    <location>
        <begin position="59"/>
        <end position="130"/>
    </location>
</feature>
<dbReference type="EnsemblMetazoa" id="tetur18g03140.1">
    <property type="protein sequence ID" value="tetur18g03140.1"/>
    <property type="gene ID" value="tetur18g03140"/>
</dbReference>
<evidence type="ECO:0000313" key="3">
    <source>
        <dbReference type="Proteomes" id="UP000015104"/>
    </source>
</evidence>
<dbReference type="AlphaFoldDB" id="T1KRD4"/>
<evidence type="ECO:0000313" key="2">
    <source>
        <dbReference type="EnsemblMetazoa" id="tetur18g03140.1"/>
    </source>
</evidence>
<feature type="compositionally biased region" description="Polar residues" evidence="1">
    <location>
        <begin position="301"/>
        <end position="313"/>
    </location>
</feature>
<dbReference type="HOGENOM" id="CLU_683955_0_0_1"/>
<reference evidence="2" key="2">
    <citation type="submission" date="2015-06" db="UniProtKB">
        <authorList>
            <consortium name="EnsemblMetazoa"/>
        </authorList>
    </citation>
    <scope>IDENTIFICATION</scope>
</reference>
<evidence type="ECO:0000256" key="1">
    <source>
        <dbReference type="SAM" id="MobiDB-lite"/>
    </source>
</evidence>
<gene>
    <name evidence="2" type="primary">107366523</name>
</gene>